<accession>A0A9N9DXT2</accession>
<keyword evidence="2" id="KW-1185">Reference proteome</keyword>
<dbReference type="OrthoDB" id="10360892at2759"/>
<reference evidence="1" key="1">
    <citation type="submission" date="2021-06" db="EMBL/GenBank/DDBJ databases">
        <authorList>
            <person name="Kallberg Y."/>
            <person name="Tangrot J."/>
            <person name="Rosling A."/>
        </authorList>
    </citation>
    <scope>NUCLEOTIDE SEQUENCE</scope>
    <source>
        <strain evidence="1">FL966</strain>
    </source>
</reference>
<comment type="caution">
    <text evidence="1">The sequence shown here is derived from an EMBL/GenBank/DDBJ whole genome shotgun (WGS) entry which is preliminary data.</text>
</comment>
<protein>
    <submittedName>
        <fullName evidence="1">706_t:CDS:1</fullName>
    </submittedName>
</protein>
<feature type="non-terminal residue" evidence="1">
    <location>
        <position position="63"/>
    </location>
</feature>
<dbReference type="EMBL" id="CAJVQA010007195">
    <property type="protein sequence ID" value="CAG8653077.1"/>
    <property type="molecule type" value="Genomic_DNA"/>
</dbReference>
<proteinExistence type="predicted"/>
<name>A0A9N9DXT2_9GLOM</name>
<organism evidence="1 2">
    <name type="scientific">Cetraspora pellucida</name>
    <dbReference type="NCBI Taxonomy" id="1433469"/>
    <lineage>
        <taxon>Eukaryota</taxon>
        <taxon>Fungi</taxon>
        <taxon>Fungi incertae sedis</taxon>
        <taxon>Mucoromycota</taxon>
        <taxon>Glomeromycotina</taxon>
        <taxon>Glomeromycetes</taxon>
        <taxon>Diversisporales</taxon>
        <taxon>Gigasporaceae</taxon>
        <taxon>Cetraspora</taxon>
    </lineage>
</organism>
<gene>
    <name evidence="1" type="ORF">CPELLU_LOCUS9434</name>
</gene>
<dbReference type="AlphaFoldDB" id="A0A9N9DXT2"/>
<evidence type="ECO:0000313" key="2">
    <source>
        <dbReference type="Proteomes" id="UP000789759"/>
    </source>
</evidence>
<sequence length="63" mass="7026">MSLSFGILSFGKDKYKLPRSRKTPQAEKICLVYVSEVDGTGHSDETRLVCVSRRTVNTGSFTQ</sequence>
<evidence type="ECO:0000313" key="1">
    <source>
        <dbReference type="EMBL" id="CAG8653077.1"/>
    </source>
</evidence>
<dbReference type="Proteomes" id="UP000789759">
    <property type="component" value="Unassembled WGS sequence"/>
</dbReference>